<dbReference type="EMBL" id="SUMC01000001">
    <property type="protein sequence ID" value="TKA13169.1"/>
    <property type="molecule type" value="Genomic_DNA"/>
</dbReference>
<organism evidence="1 2">
    <name type="scientific">Actinacidiphila oryziradicis</name>
    <dbReference type="NCBI Taxonomy" id="2571141"/>
    <lineage>
        <taxon>Bacteria</taxon>
        <taxon>Bacillati</taxon>
        <taxon>Actinomycetota</taxon>
        <taxon>Actinomycetes</taxon>
        <taxon>Kitasatosporales</taxon>
        <taxon>Streptomycetaceae</taxon>
        <taxon>Actinacidiphila</taxon>
    </lineage>
</organism>
<name>A0A4V6WJD1_9ACTN</name>
<dbReference type="AlphaFoldDB" id="A0A4V6WJD1"/>
<evidence type="ECO:0000313" key="2">
    <source>
        <dbReference type="Proteomes" id="UP000305778"/>
    </source>
</evidence>
<sequence length="145" mass="16566">MSAQRAEQAREEWRAAQEEEWQRFAALAEQRIALRAGELSAMPAREATDPIPEISEQHRAEARERFVGLGDQRFDDHMAEWDAECAGESVSEMYGRQEQLVWLHKSDALWARVSAGEDSHELRARIRRVEALQMAYAGFPAVIAE</sequence>
<protein>
    <submittedName>
        <fullName evidence="1">Uncharacterized protein</fullName>
    </submittedName>
</protein>
<evidence type="ECO:0000313" key="1">
    <source>
        <dbReference type="EMBL" id="TKA13169.1"/>
    </source>
</evidence>
<dbReference type="RefSeq" id="WP_136721315.1">
    <property type="nucleotide sequence ID" value="NZ_SUMC01000001.1"/>
</dbReference>
<comment type="caution">
    <text evidence="1">The sequence shown here is derived from an EMBL/GenBank/DDBJ whole genome shotgun (WGS) entry which is preliminary data.</text>
</comment>
<gene>
    <name evidence="1" type="ORF">FCI23_00015</name>
</gene>
<accession>A0A4V6WJD1</accession>
<dbReference type="Proteomes" id="UP000305778">
    <property type="component" value="Unassembled WGS sequence"/>
</dbReference>
<keyword evidence="2" id="KW-1185">Reference proteome</keyword>
<reference evidence="1 2" key="1">
    <citation type="submission" date="2019-04" db="EMBL/GenBank/DDBJ databases">
        <title>Streptomyces oryziradicis sp. nov., a novel actinomycete isolated from rhizosphere soil of rice (Oryza sativa L.).</title>
        <authorList>
            <person name="Li C."/>
        </authorList>
    </citation>
    <scope>NUCLEOTIDE SEQUENCE [LARGE SCALE GENOMIC DNA]</scope>
    <source>
        <strain evidence="1 2">NEAU-C40</strain>
    </source>
</reference>
<proteinExistence type="predicted"/>